<keyword evidence="3" id="KW-1185">Reference proteome</keyword>
<evidence type="ECO:0000259" key="1">
    <source>
        <dbReference type="PROSITE" id="PS50011"/>
    </source>
</evidence>
<dbReference type="Proteomes" id="UP000008370">
    <property type="component" value="Unassembled WGS sequence"/>
</dbReference>
<dbReference type="InParanoid" id="K5WCY1"/>
<sequence length="137" mass="15681">MCKIVEEFSKDRSAATTVTRDTSPRWTAPELMEAGAVPNSKSDVWSFGMAILEVVTGEHPFHECRNQNQIYIELGRGKTPARPLQKNIWIDPVWSLLEQCWQIQRPELRPDMSKVCRRLLEAGTVHETQYPATVTEI</sequence>
<feature type="domain" description="Protein kinase" evidence="1">
    <location>
        <begin position="1"/>
        <end position="129"/>
    </location>
</feature>
<evidence type="ECO:0000313" key="3">
    <source>
        <dbReference type="Proteomes" id="UP000008370"/>
    </source>
</evidence>
<proteinExistence type="predicted"/>
<accession>K5WCY1</accession>
<dbReference type="OrthoDB" id="2800760at2759"/>
<dbReference type="InterPro" id="IPR001245">
    <property type="entry name" value="Ser-Thr/Tyr_kinase_cat_dom"/>
</dbReference>
<dbReference type="InterPro" id="IPR011009">
    <property type="entry name" value="Kinase-like_dom_sf"/>
</dbReference>
<organism evidence="2 3">
    <name type="scientific">Phanerochaete carnosa (strain HHB-10118-sp)</name>
    <name type="common">White-rot fungus</name>
    <name type="synonym">Peniophora carnosa</name>
    <dbReference type="NCBI Taxonomy" id="650164"/>
    <lineage>
        <taxon>Eukaryota</taxon>
        <taxon>Fungi</taxon>
        <taxon>Dikarya</taxon>
        <taxon>Basidiomycota</taxon>
        <taxon>Agaricomycotina</taxon>
        <taxon>Agaricomycetes</taxon>
        <taxon>Polyporales</taxon>
        <taxon>Phanerochaetaceae</taxon>
        <taxon>Phanerochaete</taxon>
    </lineage>
</organism>
<dbReference type="EMBL" id="JH930471">
    <property type="protein sequence ID" value="EKM56849.1"/>
    <property type="molecule type" value="Genomic_DNA"/>
</dbReference>
<dbReference type="AlphaFoldDB" id="K5WCY1"/>
<dbReference type="PANTHER" id="PTHR23257:SF969">
    <property type="entry name" value="INTEGRIN-LINKED PROTEIN KINASE"/>
    <property type="match status" value="1"/>
</dbReference>
<dbReference type="RefSeq" id="XP_007394681.1">
    <property type="nucleotide sequence ID" value="XM_007394619.1"/>
</dbReference>
<reference evidence="2 3" key="1">
    <citation type="journal article" date="2012" name="BMC Genomics">
        <title>Comparative genomics of the white-rot fungi, Phanerochaete carnosa and P. chrysosporium, to elucidate the genetic basis of the distinct wood types they colonize.</title>
        <authorList>
            <person name="Suzuki H."/>
            <person name="MacDonald J."/>
            <person name="Syed K."/>
            <person name="Salamov A."/>
            <person name="Hori C."/>
            <person name="Aerts A."/>
            <person name="Henrissat B."/>
            <person name="Wiebenga A."/>
            <person name="vanKuyk P.A."/>
            <person name="Barry K."/>
            <person name="Lindquist E."/>
            <person name="LaButti K."/>
            <person name="Lapidus A."/>
            <person name="Lucas S."/>
            <person name="Coutinho P."/>
            <person name="Gong Y."/>
            <person name="Samejima M."/>
            <person name="Mahadevan R."/>
            <person name="Abou-Zaid M."/>
            <person name="de Vries R.P."/>
            <person name="Igarashi K."/>
            <person name="Yadav J.S."/>
            <person name="Grigoriev I.V."/>
            <person name="Master E.R."/>
        </authorList>
    </citation>
    <scope>NUCLEOTIDE SEQUENCE [LARGE SCALE GENOMIC DNA]</scope>
    <source>
        <strain evidence="2 3">HHB-10118-sp</strain>
    </source>
</reference>
<dbReference type="HOGENOM" id="CLU_000288_7_26_1"/>
<dbReference type="Pfam" id="PF07714">
    <property type="entry name" value="PK_Tyr_Ser-Thr"/>
    <property type="match status" value="1"/>
</dbReference>
<dbReference type="GO" id="GO:0005737">
    <property type="term" value="C:cytoplasm"/>
    <property type="evidence" value="ECO:0007669"/>
    <property type="project" value="TreeGrafter"/>
</dbReference>
<dbReference type="GO" id="GO:0005524">
    <property type="term" value="F:ATP binding"/>
    <property type="evidence" value="ECO:0007669"/>
    <property type="project" value="InterPro"/>
</dbReference>
<dbReference type="PROSITE" id="PS50011">
    <property type="entry name" value="PROTEIN_KINASE_DOM"/>
    <property type="match status" value="1"/>
</dbReference>
<dbReference type="KEGG" id="pco:PHACADRAFT_254196"/>
<dbReference type="SUPFAM" id="SSF56112">
    <property type="entry name" value="Protein kinase-like (PK-like)"/>
    <property type="match status" value="1"/>
</dbReference>
<dbReference type="GeneID" id="18916005"/>
<name>K5WCY1_PHACS</name>
<dbReference type="InterPro" id="IPR000719">
    <property type="entry name" value="Prot_kinase_dom"/>
</dbReference>
<dbReference type="InterPro" id="IPR050167">
    <property type="entry name" value="Ser_Thr_protein_kinase"/>
</dbReference>
<gene>
    <name evidence="2" type="ORF">PHACADRAFT_254196</name>
</gene>
<dbReference type="GO" id="GO:0007165">
    <property type="term" value="P:signal transduction"/>
    <property type="evidence" value="ECO:0007669"/>
    <property type="project" value="TreeGrafter"/>
</dbReference>
<dbReference type="Gene3D" id="1.10.510.10">
    <property type="entry name" value="Transferase(Phosphotransferase) domain 1"/>
    <property type="match status" value="1"/>
</dbReference>
<dbReference type="STRING" id="650164.K5WCY1"/>
<dbReference type="GO" id="GO:0004672">
    <property type="term" value="F:protein kinase activity"/>
    <property type="evidence" value="ECO:0007669"/>
    <property type="project" value="InterPro"/>
</dbReference>
<evidence type="ECO:0000313" key="2">
    <source>
        <dbReference type="EMBL" id="EKM56849.1"/>
    </source>
</evidence>
<dbReference type="PANTHER" id="PTHR23257">
    <property type="entry name" value="SERINE-THREONINE PROTEIN KINASE"/>
    <property type="match status" value="1"/>
</dbReference>
<protein>
    <recommendedName>
        <fullName evidence="1">Protein kinase domain-containing protein</fullName>
    </recommendedName>
</protein>